<comment type="caution">
    <text evidence="7">The sequence shown here is derived from an EMBL/GenBank/DDBJ whole genome shotgun (WGS) entry which is preliminary data.</text>
</comment>
<keyword evidence="2 6" id="KW-0812">Transmembrane</keyword>
<feature type="transmembrane region" description="Helical" evidence="6">
    <location>
        <begin position="343"/>
        <end position="364"/>
    </location>
</feature>
<evidence type="ECO:0000313" key="8">
    <source>
        <dbReference type="Proteomes" id="UP000193411"/>
    </source>
</evidence>
<evidence type="ECO:0000313" key="7">
    <source>
        <dbReference type="EMBL" id="ORZ39244.1"/>
    </source>
</evidence>
<feature type="transmembrane region" description="Helical" evidence="6">
    <location>
        <begin position="318"/>
        <end position="336"/>
    </location>
</feature>
<evidence type="ECO:0000256" key="4">
    <source>
        <dbReference type="ARBA" id="ARBA00023136"/>
    </source>
</evidence>
<feature type="region of interest" description="Disordered" evidence="5">
    <location>
        <begin position="628"/>
        <end position="649"/>
    </location>
</feature>
<dbReference type="Proteomes" id="UP000193411">
    <property type="component" value="Unassembled WGS sequence"/>
</dbReference>
<feature type="transmembrane region" description="Helical" evidence="6">
    <location>
        <begin position="481"/>
        <end position="502"/>
    </location>
</feature>
<keyword evidence="8" id="KW-1185">Reference proteome</keyword>
<dbReference type="InterPro" id="IPR008521">
    <property type="entry name" value="Mg_trans_NIPA"/>
</dbReference>
<feature type="region of interest" description="Disordered" evidence="5">
    <location>
        <begin position="760"/>
        <end position="873"/>
    </location>
</feature>
<name>A0A1Y2HZ60_9FUNG</name>
<evidence type="ECO:0000256" key="5">
    <source>
        <dbReference type="SAM" id="MobiDB-lite"/>
    </source>
</evidence>
<dbReference type="SUPFAM" id="SSF103481">
    <property type="entry name" value="Multidrug resistance efflux transporter EmrE"/>
    <property type="match status" value="1"/>
</dbReference>
<accession>A0A1Y2HZ60</accession>
<gene>
    <name evidence="7" type="ORF">BCR44DRAFT_137071</name>
</gene>
<organism evidence="7 8">
    <name type="scientific">Catenaria anguillulae PL171</name>
    <dbReference type="NCBI Taxonomy" id="765915"/>
    <lineage>
        <taxon>Eukaryota</taxon>
        <taxon>Fungi</taxon>
        <taxon>Fungi incertae sedis</taxon>
        <taxon>Blastocladiomycota</taxon>
        <taxon>Blastocladiomycetes</taxon>
        <taxon>Blastocladiales</taxon>
        <taxon>Catenariaceae</taxon>
        <taxon>Catenaria</taxon>
    </lineage>
</organism>
<feature type="compositionally biased region" description="Basic residues" evidence="5">
    <location>
        <begin position="852"/>
        <end position="861"/>
    </location>
</feature>
<feature type="compositionally biased region" description="Basic residues" evidence="5">
    <location>
        <begin position="632"/>
        <end position="645"/>
    </location>
</feature>
<dbReference type="PANTHER" id="PTHR12570">
    <property type="match status" value="1"/>
</dbReference>
<dbReference type="OrthoDB" id="165382at2759"/>
<dbReference type="EMBL" id="MCFL01000006">
    <property type="protein sequence ID" value="ORZ39244.1"/>
    <property type="molecule type" value="Genomic_DNA"/>
</dbReference>
<protein>
    <submittedName>
        <fullName evidence="7">Magnesium transporter NIPA-domain-containing protein</fullName>
    </submittedName>
</protein>
<comment type="subcellular location">
    <subcellularLocation>
        <location evidence="1">Membrane</location>
        <topology evidence="1">Multi-pass membrane protein</topology>
    </subcellularLocation>
</comment>
<feature type="transmembrane region" description="Helical" evidence="6">
    <location>
        <begin position="247"/>
        <end position="265"/>
    </location>
</feature>
<dbReference type="AlphaFoldDB" id="A0A1Y2HZ60"/>
<dbReference type="Pfam" id="PF05653">
    <property type="entry name" value="Mg_trans_NIPA"/>
    <property type="match status" value="2"/>
</dbReference>
<feature type="region of interest" description="Disordered" evidence="5">
    <location>
        <begin position="697"/>
        <end position="729"/>
    </location>
</feature>
<feature type="transmembrane region" description="Helical" evidence="6">
    <location>
        <begin position="580"/>
        <end position="602"/>
    </location>
</feature>
<dbReference type="PANTHER" id="PTHR12570:SF9">
    <property type="entry name" value="MAGNESIUM TRANSPORTER NIPA8-RELATED"/>
    <property type="match status" value="1"/>
</dbReference>
<feature type="transmembrane region" description="Helical" evidence="6">
    <location>
        <begin position="384"/>
        <end position="402"/>
    </location>
</feature>
<feature type="transmembrane region" description="Helical" evidence="6">
    <location>
        <begin position="522"/>
        <end position="541"/>
    </location>
</feature>
<dbReference type="InterPro" id="IPR037185">
    <property type="entry name" value="EmrE-like"/>
</dbReference>
<dbReference type="GO" id="GO:0016020">
    <property type="term" value="C:membrane"/>
    <property type="evidence" value="ECO:0007669"/>
    <property type="project" value="UniProtKB-SubCell"/>
</dbReference>
<proteinExistence type="predicted"/>
<sequence>MSSKLLPHPDHRFRPRVARVNSQQPTHALVPASVFLLILVVTCSIPAATLAQIPSSSSCTTDNDCPTSSPTQYCVQGTCRPLAGTGEYCRAPSDCASFPILGALACTDTCGAASSCGPIESGSPARCCLGIPANSTCDAMRNLRRLNQCASGLQCLPVTATTGAVTTASSQIQALLYSLKGMAHTTRQGGSEETGASGEVVHRDGPSFSSLAPVAGLMPAMRIEGGRVDRERQDMPHQCGKQSSNRWLIGVLISVCGSVVLNLGLNTQKYAFRKNELLPEEERLPAHKLPLWVFGFAVWIVGNLANFVALSFAAQSLIASLGAVSLVSNAVAAPIINSEPFGLLDLISILFIASGTIVVVFFSNRDESTYSLCALMRFYTQPSVIAYLSVIFSVMVMLWFFMKIMEANQKRFSLSRRSSMVIGHQRRASVGTHPGSPVSPSISLGSVYSNTRQPKRRCCHFSRLLRHDFFNVRENSLALRIALPFSYASMGGALGGLTVMFAKSAAELISLTLQGENQFVFVPTYAILAGILLTGVGQVYYINAGLKRYDALLQVPCFYVVYTLSSIISGGVYFNEFSSFSSFQFVMFVVGVSLTFIGVACLTGRLKSQPDPPMIEPCEAIDSPVMSSSDIHHRHSHSHHHHGHHTHADAISSAILDPNSPAAISASETLKESHQHGRLTIVTSPAGTAGTSLTAAGVAGHQRQQSLGASQDIRKRTGGHSRNVSFGSRVMPVDLSLSTGTGAGRQTSESNVEVSPDVVISSSHTGAGGGARGVPGRVMSPRLMSPLADVPPLPQIGGTRGAGRAGQDDVGGSDQDELPGSVPSSPARSTLVAGASATGRSGARPASGASNRSRRSSASRNRRSEDPIVGLHK</sequence>
<feature type="transmembrane region" description="Helical" evidence="6">
    <location>
        <begin position="291"/>
        <end position="312"/>
    </location>
</feature>
<keyword evidence="3 6" id="KW-1133">Transmembrane helix</keyword>
<keyword evidence="4 6" id="KW-0472">Membrane</keyword>
<evidence type="ECO:0000256" key="3">
    <source>
        <dbReference type="ARBA" id="ARBA00022989"/>
    </source>
</evidence>
<evidence type="ECO:0000256" key="1">
    <source>
        <dbReference type="ARBA" id="ARBA00004141"/>
    </source>
</evidence>
<evidence type="ECO:0000256" key="6">
    <source>
        <dbReference type="SAM" id="Phobius"/>
    </source>
</evidence>
<reference evidence="7 8" key="1">
    <citation type="submission" date="2016-07" db="EMBL/GenBank/DDBJ databases">
        <title>Pervasive Adenine N6-methylation of Active Genes in Fungi.</title>
        <authorList>
            <consortium name="DOE Joint Genome Institute"/>
            <person name="Mondo S.J."/>
            <person name="Dannebaum R.O."/>
            <person name="Kuo R.C."/>
            <person name="Labutti K."/>
            <person name="Haridas S."/>
            <person name="Kuo A."/>
            <person name="Salamov A."/>
            <person name="Ahrendt S.R."/>
            <person name="Lipzen A."/>
            <person name="Sullivan W."/>
            <person name="Andreopoulos W.B."/>
            <person name="Clum A."/>
            <person name="Lindquist E."/>
            <person name="Daum C."/>
            <person name="Ramamoorthy G.K."/>
            <person name="Gryganskyi A."/>
            <person name="Culley D."/>
            <person name="Magnuson J.K."/>
            <person name="James T.Y."/>
            <person name="O'Malley M.A."/>
            <person name="Stajich J.E."/>
            <person name="Spatafora J.W."/>
            <person name="Visel A."/>
            <person name="Grigoriev I.V."/>
        </authorList>
    </citation>
    <scope>NUCLEOTIDE SEQUENCE [LARGE SCALE GENOMIC DNA]</scope>
    <source>
        <strain evidence="7 8">PL171</strain>
    </source>
</reference>
<evidence type="ECO:0000256" key="2">
    <source>
        <dbReference type="ARBA" id="ARBA00022692"/>
    </source>
</evidence>
<feature type="transmembrane region" description="Helical" evidence="6">
    <location>
        <begin position="553"/>
        <end position="574"/>
    </location>
</feature>
<feature type="compositionally biased region" description="Low complexity" evidence="5">
    <location>
        <begin position="833"/>
        <end position="851"/>
    </location>
</feature>
<dbReference type="GO" id="GO:0015095">
    <property type="term" value="F:magnesium ion transmembrane transporter activity"/>
    <property type="evidence" value="ECO:0007669"/>
    <property type="project" value="InterPro"/>
</dbReference>